<dbReference type="InterPro" id="IPR042216">
    <property type="entry name" value="MitoNEET_CISD"/>
</dbReference>
<accession>A0ABV0EF04</accession>
<dbReference type="RefSeq" id="WP_347308356.1">
    <property type="nucleotide sequence ID" value="NZ_JBAJEX010000006.1"/>
</dbReference>
<dbReference type="InterPro" id="IPR052950">
    <property type="entry name" value="CISD"/>
</dbReference>
<proteinExistence type="predicted"/>
<feature type="domain" description="Iron-binding zinc finger CDGSH type" evidence="5">
    <location>
        <begin position="43"/>
        <end position="74"/>
    </location>
</feature>
<dbReference type="PANTHER" id="PTHR46491:SF3">
    <property type="entry name" value="CDGSH IRON-SULFUR DOMAIN-CONTAINING PROTEIN 3, MITOCHONDRIAL"/>
    <property type="match status" value="1"/>
</dbReference>
<evidence type="ECO:0000256" key="4">
    <source>
        <dbReference type="ARBA" id="ARBA00023014"/>
    </source>
</evidence>
<dbReference type="SMART" id="SM00704">
    <property type="entry name" value="ZnF_CDGSH"/>
    <property type="match status" value="2"/>
</dbReference>
<keyword evidence="2" id="KW-0479">Metal-binding</keyword>
<keyword evidence="3" id="KW-0408">Iron</keyword>
<dbReference type="InterPro" id="IPR018967">
    <property type="entry name" value="FeS-contain_CDGSH-typ"/>
</dbReference>
<keyword evidence="7" id="KW-1185">Reference proteome</keyword>
<dbReference type="Gene3D" id="3.40.5.90">
    <property type="entry name" value="CDGSH iron-sulfur domain, mitoNEET-type"/>
    <property type="match status" value="2"/>
</dbReference>
<protein>
    <submittedName>
        <fullName evidence="6">CDGSH iron-sulfur domain-containing protein</fullName>
    </submittedName>
</protein>
<name>A0ABV0EF04_9BURK</name>
<feature type="domain" description="Iron-binding zinc finger CDGSH type" evidence="5">
    <location>
        <begin position="5"/>
        <end position="42"/>
    </location>
</feature>
<dbReference type="EMBL" id="JBAJEX010000006">
    <property type="protein sequence ID" value="MEO1767243.1"/>
    <property type="molecule type" value="Genomic_DNA"/>
</dbReference>
<dbReference type="Proteomes" id="UP001482231">
    <property type="component" value="Unassembled WGS sequence"/>
</dbReference>
<gene>
    <name evidence="6" type="ORF">V6E02_08470</name>
</gene>
<dbReference type="PANTHER" id="PTHR46491">
    <property type="entry name" value="CDGSH IRON SULFUR DOMAIN PROTEIN HOMOLOG"/>
    <property type="match status" value="1"/>
</dbReference>
<dbReference type="Pfam" id="PF09360">
    <property type="entry name" value="zf-CDGSH"/>
    <property type="match status" value="2"/>
</dbReference>
<evidence type="ECO:0000313" key="6">
    <source>
        <dbReference type="EMBL" id="MEO1767243.1"/>
    </source>
</evidence>
<evidence type="ECO:0000256" key="1">
    <source>
        <dbReference type="ARBA" id="ARBA00022714"/>
    </source>
</evidence>
<sequence>MSNQNAPYEVQVEAGQEYWYCACGKSKNQPWCDGSHEGTGVQPMSFTAKETGTVWLCGCRMSDNLPFCDGTHNSL</sequence>
<evidence type="ECO:0000256" key="2">
    <source>
        <dbReference type="ARBA" id="ARBA00022723"/>
    </source>
</evidence>
<comment type="caution">
    <text evidence="6">The sequence shown here is derived from an EMBL/GenBank/DDBJ whole genome shotgun (WGS) entry which is preliminary data.</text>
</comment>
<reference evidence="6 7" key="1">
    <citation type="submission" date="2024-02" db="EMBL/GenBank/DDBJ databases">
        <title>New thermophilic sulfur-oxidizing bacteria from a hot springs of the Uzon caldera (Kamchatka, Russia).</title>
        <authorList>
            <person name="Dukat A.M."/>
            <person name="Elcheninov A.G."/>
            <person name="Frolov E.N."/>
        </authorList>
    </citation>
    <scope>NUCLEOTIDE SEQUENCE [LARGE SCALE GENOMIC DNA]</scope>
    <source>
        <strain evidence="6 7">AK1</strain>
    </source>
</reference>
<evidence type="ECO:0000313" key="7">
    <source>
        <dbReference type="Proteomes" id="UP001482231"/>
    </source>
</evidence>
<evidence type="ECO:0000256" key="3">
    <source>
        <dbReference type="ARBA" id="ARBA00023004"/>
    </source>
</evidence>
<organism evidence="6 7">
    <name type="scientific">Thiobacter aerophilum</name>
    <dbReference type="NCBI Taxonomy" id="3121275"/>
    <lineage>
        <taxon>Bacteria</taxon>
        <taxon>Pseudomonadati</taxon>
        <taxon>Pseudomonadota</taxon>
        <taxon>Betaproteobacteria</taxon>
        <taxon>Burkholderiales</taxon>
        <taxon>Thiobacteraceae</taxon>
        <taxon>Thiobacter</taxon>
    </lineage>
</organism>
<evidence type="ECO:0000259" key="5">
    <source>
        <dbReference type="SMART" id="SM00704"/>
    </source>
</evidence>
<keyword evidence="1" id="KW-0001">2Fe-2S</keyword>
<keyword evidence="4" id="KW-0411">Iron-sulfur</keyword>